<dbReference type="PANTHER" id="PTHR31623">
    <property type="entry name" value="F21J9.9"/>
    <property type="match status" value="1"/>
</dbReference>
<keyword evidence="2" id="KW-0808">Transferase</keyword>
<dbReference type="Gene3D" id="3.30.559.10">
    <property type="entry name" value="Chloramphenicol acetyltransferase-like domain"/>
    <property type="match status" value="2"/>
</dbReference>
<keyword evidence="4" id="KW-1185">Reference proteome</keyword>
<evidence type="ECO:0000313" key="5">
    <source>
        <dbReference type="RefSeq" id="XP_060675871.1"/>
    </source>
</evidence>
<keyword evidence="3" id="KW-0012">Acyltransferase</keyword>
<accession>A0ABM4AGL2</accession>
<sequence>MVNNMEVTIISKQIVKPSSQSLHHLKPYKLCLFDQLTPVTYPSLVFFYPIIAEHPNFNLPKTLTHLKNSLSETLTLFYPFSGRTKNNTLIHDFHVGHPKRVIYPDLPRSSSSFPPRDWPQNQLDLMDHLWFKESNYITRRFVFNAKSISNLRTKAKSQRVPKPSRIETLTCFIWKHATAASWSISGSPKTSVLVHAVNLRQRMKPPQSLDACTGNLFWWGTVVANPSSETELELN</sequence>
<organism evidence="4 5">
    <name type="scientific">Ziziphus jujuba</name>
    <name type="common">Chinese jujube</name>
    <name type="synonym">Ziziphus sativa</name>
    <dbReference type="NCBI Taxonomy" id="326968"/>
    <lineage>
        <taxon>Eukaryota</taxon>
        <taxon>Viridiplantae</taxon>
        <taxon>Streptophyta</taxon>
        <taxon>Embryophyta</taxon>
        <taxon>Tracheophyta</taxon>
        <taxon>Spermatophyta</taxon>
        <taxon>Magnoliopsida</taxon>
        <taxon>eudicotyledons</taxon>
        <taxon>Gunneridae</taxon>
        <taxon>Pentapetalae</taxon>
        <taxon>rosids</taxon>
        <taxon>fabids</taxon>
        <taxon>Rosales</taxon>
        <taxon>Rhamnaceae</taxon>
        <taxon>Paliureae</taxon>
        <taxon>Ziziphus</taxon>
    </lineage>
</organism>
<name>A0ABM4AGL2_ZIZJJ</name>
<dbReference type="GeneID" id="125421619"/>
<dbReference type="PANTHER" id="PTHR31623:SF20">
    <property type="entry name" value="VINORINE SYNTHASE-LIKE"/>
    <property type="match status" value="1"/>
</dbReference>
<dbReference type="Pfam" id="PF02458">
    <property type="entry name" value="Transferase"/>
    <property type="match status" value="2"/>
</dbReference>
<evidence type="ECO:0000256" key="1">
    <source>
        <dbReference type="ARBA" id="ARBA00009861"/>
    </source>
</evidence>
<protein>
    <submittedName>
        <fullName evidence="5">Vinorine synthase-like</fullName>
    </submittedName>
</protein>
<evidence type="ECO:0000256" key="2">
    <source>
        <dbReference type="ARBA" id="ARBA00022679"/>
    </source>
</evidence>
<comment type="similarity">
    <text evidence="1">Belongs to the plant acyltransferase family.</text>
</comment>
<dbReference type="RefSeq" id="XP_060675871.1">
    <property type="nucleotide sequence ID" value="XM_060819888.1"/>
</dbReference>
<proteinExistence type="inferred from homology"/>
<dbReference type="Proteomes" id="UP001652623">
    <property type="component" value="Chromosome 8"/>
</dbReference>
<gene>
    <name evidence="5" type="primary">LOC125421619</name>
</gene>
<evidence type="ECO:0000256" key="3">
    <source>
        <dbReference type="ARBA" id="ARBA00023315"/>
    </source>
</evidence>
<reference evidence="5" key="1">
    <citation type="submission" date="2025-08" db="UniProtKB">
        <authorList>
            <consortium name="RefSeq"/>
        </authorList>
    </citation>
    <scope>IDENTIFICATION</scope>
    <source>
        <tissue evidence="5">Seedling</tissue>
    </source>
</reference>
<dbReference type="InterPro" id="IPR023213">
    <property type="entry name" value="CAT-like_dom_sf"/>
</dbReference>
<evidence type="ECO:0000313" key="4">
    <source>
        <dbReference type="Proteomes" id="UP001652623"/>
    </source>
</evidence>